<proteinExistence type="predicted"/>
<evidence type="ECO:0000256" key="1">
    <source>
        <dbReference type="SAM" id="Phobius"/>
    </source>
</evidence>
<feature type="transmembrane region" description="Helical" evidence="1">
    <location>
        <begin position="399"/>
        <end position="421"/>
    </location>
</feature>
<dbReference type="AlphaFoldDB" id="A0A9W8RZX0"/>
<dbReference type="Proteomes" id="UP001152049">
    <property type="component" value="Unassembled WGS sequence"/>
</dbReference>
<keyword evidence="1" id="KW-0812">Transmembrane</keyword>
<dbReference type="OrthoDB" id="3692311at2759"/>
<keyword evidence="1" id="KW-1133">Transmembrane helix</keyword>
<dbReference type="EMBL" id="JAOQAZ010000015">
    <property type="protein sequence ID" value="KAJ4258907.1"/>
    <property type="molecule type" value="Genomic_DNA"/>
</dbReference>
<protein>
    <submittedName>
        <fullName evidence="2">Uncharacterized protein</fullName>
    </submittedName>
</protein>
<gene>
    <name evidence="2" type="ORF">NW762_007994</name>
</gene>
<accession>A0A9W8RZX0</accession>
<reference evidence="2" key="1">
    <citation type="submission" date="2022-09" db="EMBL/GenBank/DDBJ databases">
        <title>Fusarium specimens isolated from Avocado Roots.</title>
        <authorList>
            <person name="Stajich J."/>
            <person name="Roper C."/>
            <person name="Heimlech-Rivalta G."/>
        </authorList>
    </citation>
    <scope>NUCLEOTIDE SEQUENCE</scope>
    <source>
        <strain evidence="2">CF00136</strain>
    </source>
</reference>
<comment type="caution">
    <text evidence="2">The sequence shown here is derived from an EMBL/GenBank/DDBJ whole genome shotgun (WGS) entry which is preliminary data.</text>
</comment>
<organism evidence="2 3">
    <name type="scientific">Fusarium torreyae</name>
    <dbReference type="NCBI Taxonomy" id="1237075"/>
    <lineage>
        <taxon>Eukaryota</taxon>
        <taxon>Fungi</taxon>
        <taxon>Dikarya</taxon>
        <taxon>Ascomycota</taxon>
        <taxon>Pezizomycotina</taxon>
        <taxon>Sordariomycetes</taxon>
        <taxon>Hypocreomycetidae</taxon>
        <taxon>Hypocreales</taxon>
        <taxon>Nectriaceae</taxon>
        <taxon>Fusarium</taxon>
    </lineage>
</organism>
<sequence length="499" mass="55999">MQPGHRRRMGHEGDMWIFDSGPGSREFIFNLRNNFGSVFSTPDVLVSHSNGSSDYFEDTVHTIGSAWQAARLGRRDIWRNVRVPFLELLPQYGSKLPHDWVDVPTDMVVPYSSFIGMPIRGGSTSRAGNSSIQVQSHYMTLSCGPDFNGSSWLKPGAYQLFHHNLSDDLPLQYQYQGSSPIKTYPKIFLDFVKDNETIREHNLITYFSLNGTEPSKKLQLVIGGSCPADYHGDIFLRTCDVSTTYVEVEVNCTRTTTLDDQNCQATRLRHTPGFPLSGNLTAISNSFISTGVVWEFPFAASEYHIGAPGVIEMYLKDPPRTFSRSLLINSFPGCFSNVSRSAFEARLATSLNTFIAATTNSTVLTGADGTSLKNRNYSWKNATATWTEFTDKIYLLDKLWFPIWLISTIVLLIMAVANVIFRTIITAPDFLNGVAGLTRDSPYVKVPQDHSGETGSDRLRRLKDTRVRICDVQSEEQVGKITLTTELNSSKLEWERVYI</sequence>
<evidence type="ECO:0000313" key="3">
    <source>
        <dbReference type="Proteomes" id="UP001152049"/>
    </source>
</evidence>
<keyword evidence="3" id="KW-1185">Reference proteome</keyword>
<evidence type="ECO:0000313" key="2">
    <source>
        <dbReference type="EMBL" id="KAJ4258907.1"/>
    </source>
</evidence>
<name>A0A9W8RZX0_9HYPO</name>
<keyword evidence="1" id="KW-0472">Membrane</keyword>